<evidence type="ECO:0000256" key="3">
    <source>
        <dbReference type="SAM" id="Phobius"/>
    </source>
</evidence>
<dbReference type="GO" id="GO:0005777">
    <property type="term" value="C:peroxisome"/>
    <property type="evidence" value="ECO:0007669"/>
    <property type="project" value="TreeGrafter"/>
</dbReference>
<reference evidence="4 5" key="1">
    <citation type="submission" date="2016-11" db="EMBL/GenBank/DDBJ databases">
        <title>The macronuclear genome of Stentor coeruleus: a giant cell with tiny introns.</title>
        <authorList>
            <person name="Slabodnick M."/>
            <person name="Ruby J.G."/>
            <person name="Reiff S.B."/>
            <person name="Swart E.C."/>
            <person name="Gosai S."/>
            <person name="Prabakaran S."/>
            <person name="Witkowska E."/>
            <person name="Larue G.E."/>
            <person name="Fisher S."/>
            <person name="Freeman R.M."/>
            <person name="Gunawardena J."/>
            <person name="Chu W."/>
            <person name="Stover N.A."/>
            <person name="Gregory B.D."/>
            <person name="Nowacki M."/>
            <person name="Derisi J."/>
            <person name="Roy S.W."/>
            <person name="Marshall W.F."/>
            <person name="Sood P."/>
        </authorList>
    </citation>
    <scope>NUCLEOTIDE SEQUENCE [LARGE SCALE GENOMIC DNA]</scope>
    <source>
        <strain evidence="4">WM001</strain>
    </source>
</reference>
<dbReference type="PANTHER" id="PTHR11941">
    <property type="entry name" value="ENOYL-COA HYDRATASE-RELATED"/>
    <property type="match status" value="1"/>
</dbReference>
<evidence type="ECO:0008006" key="6">
    <source>
        <dbReference type="Google" id="ProtNLM"/>
    </source>
</evidence>
<keyword evidence="3" id="KW-0472">Membrane</keyword>
<comment type="similarity">
    <text evidence="1 2">Belongs to the enoyl-CoA hydratase/isomerase family.</text>
</comment>
<feature type="transmembrane region" description="Helical" evidence="3">
    <location>
        <begin position="96"/>
        <end position="117"/>
    </location>
</feature>
<sequence length="212" mass="23598">MEIRLLLEQVEKNKGNTALVLASKDQKIFVAGMDLKYISKNGIESGIKIAEELMLVLAKLLKLSVPCVAAVNGHAVAAGMLLAIGADYRIMNKDFGIWKMSEIFLGMIIPLGASLLLKKKLHPSVHRDLSLRGRSFGPKEALENKIVDELVPAENVFTRAVELAQSLAHLGKNKNVYQQLKLSCYYNEIEANEKGKFDKDFLEFMIKNTPKL</sequence>
<evidence type="ECO:0000313" key="4">
    <source>
        <dbReference type="EMBL" id="OMJ71763.1"/>
    </source>
</evidence>
<keyword evidence="5" id="KW-1185">Reference proteome</keyword>
<dbReference type="CDD" id="cd06558">
    <property type="entry name" value="crotonase-like"/>
    <property type="match status" value="1"/>
</dbReference>
<dbReference type="PROSITE" id="PS00166">
    <property type="entry name" value="ENOYL_COA_HYDRATASE"/>
    <property type="match status" value="1"/>
</dbReference>
<keyword evidence="3" id="KW-1133">Transmembrane helix</keyword>
<dbReference type="GO" id="GO:0004165">
    <property type="term" value="F:delta(3)-delta(2)-enoyl-CoA isomerase activity"/>
    <property type="evidence" value="ECO:0007669"/>
    <property type="project" value="TreeGrafter"/>
</dbReference>
<proteinExistence type="inferred from homology"/>
<evidence type="ECO:0000256" key="1">
    <source>
        <dbReference type="ARBA" id="ARBA00005254"/>
    </source>
</evidence>
<accession>A0A1R2B4N8</accession>
<organism evidence="4 5">
    <name type="scientific">Stentor coeruleus</name>
    <dbReference type="NCBI Taxonomy" id="5963"/>
    <lineage>
        <taxon>Eukaryota</taxon>
        <taxon>Sar</taxon>
        <taxon>Alveolata</taxon>
        <taxon>Ciliophora</taxon>
        <taxon>Postciliodesmatophora</taxon>
        <taxon>Heterotrichea</taxon>
        <taxon>Heterotrichida</taxon>
        <taxon>Stentoridae</taxon>
        <taxon>Stentor</taxon>
    </lineage>
</organism>
<gene>
    <name evidence="4" type="ORF">SteCoe_29934</name>
</gene>
<dbReference type="SUPFAM" id="SSF52096">
    <property type="entry name" value="ClpP/crotonase"/>
    <property type="match status" value="1"/>
</dbReference>
<evidence type="ECO:0000256" key="2">
    <source>
        <dbReference type="RuleBase" id="RU003707"/>
    </source>
</evidence>
<dbReference type="Proteomes" id="UP000187209">
    <property type="component" value="Unassembled WGS sequence"/>
</dbReference>
<name>A0A1R2B4N8_9CILI</name>
<dbReference type="PANTHER" id="PTHR11941:SF75">
    <property type="entry name" value="ENOYL-COA HYDRATASE_ISOMERASE FAMILY PROTEIN"/>
    <property type="match status" value="1"/>
</dbReference>
<protein>
    <recommendedName>
        <fullName evidence="6">Enoyl-CoA hydratase</fullName>
    </recommendedName>
</protein>
<dbReference type="EMBL" id="MPUH01000958">
    <property type="protein sequence ID" value="OMJ71763.1"/>
    <property type="molecule type" value="Genomic_DNA"/>
</dbReference>
<dbReference type="AlphaFoldDB" id="A0A1R2B4N8"/>
<dbReference type="InterPro" id="IPR018376">
    <property type="entry name" value="Enoyl-CoA_hyd/isom_CS"/>
</dbReference>
<dbReference type="Gene3D" id="3.90.226.10">
    <property type="entry name" value="2-enoyl-CoA Hydratase, Chain A, domain 1"/>
    <property type="match status" value="1"/>
</dbReference>
<dbReference type="InterPro" id="IPR001753">
    <property type="entry name" value="Enoyl-CoA_hydra/iso"/>
</dbReference>
<dbReference type="GO" id="GO:0006635">
    <property type="term" value="P:fatty acid beta-oxidation"/>
    <property type="evidence" value="ECO:0007669"/>
    <property type="project" value="TreeGrafter"/>
</dbReference>
<dbReference type="OrthoDB" id="412284at2759"/>
<dbReference type="InterPro" id="IPR029045">
    <property type="entry name" value="ClpP/crotonase-like_dom_sf"/>
</dbReference>
<keyword evidence="3" id="KW-0812">Transmembrane</keyword>
<feature type="transmembrane region" description="Helical" evidence="3">
    <location>
        <begin position="63"/>
        <end position="84"/>
    </location>
</feature>
<evidence type="ECO:0000313" key="5">
    <source>
        <dbReference type="Proteomes" id="UP000187209"/>
    </source>
</evidence>
<dbReference type="Pfam" id="PF00378">
    <property type="entry name" value="ECH_1"/>
    <property type="match status" value="1"/>
</dbReference>
<comment type="caution">
    <text evidence="4">The sequence shown here is derived from an EMBL/GenBank/DDBJ whole genome shotgun (WGS) entry which is preliminary data.</text>
</comment>